<proteinExistence type="predicted"/>
<dbReference type="AlphaFoldDB" id="A0A4Y2T1H1"/>
<feature type="region of interest" description="Disordered" evidence="1">
    <location>
        <begin position="23"/>
        <end position="45"/>
    </location>
</feature>
<feature type="signal peptide" evidence="2">
    <location>
        <begin position="1"/>
        <end position="20"/>
    </location>
</feature>
<feature type="chain" id="PRO_5021447860" description="Secreted protein" evidence="2">
    <location>
        <begin position="21"/>
        <end position="105"/>
    </location>
</feature>
<protein>
    <recommendedName>
        <fullName evidence="5">Secreted protein</fullName>
    </recommendedName>
</protein>
<feature type="compositionally biased region" description="Basic and acidic residues" evidence="1">
    <location>
        <begin position="72"/>
        <end position="82"/>
    </location>
</feature>
<comment type="caution">
    <text evidence="3">The sequence shown here is derived from an EMBL/GenBank/DDBJ whole genome shotgun (WGS) entry which is preliminary data.</text>
</comment>
<reference evidence="3 4" key="1">
    <citation type="journal article" date="2019" name="Sci. Rep.">
        <title>Orb-weaving spider Araneus ventricosus genome elucidates the spidroin gene catalogue.</title>
        <authorList>
            <person name="Kono N."/>
            <person name="Nakamura H."/>
            <person name="Ohtoshi R."/>
            <person name="Moran D.A.P."/>
            <person name="Shinohara A."/>
            <person name="Yoshida Y."/>
            <person name="Fujiwara M."/>
            <person name="Mori M."/>
            <person name="Tomita M."/>
            <person name="Arakawa K."/>
        </authorList>
    </citation>
    <scope>NUCLEOTIDE SEQUENCE [LARGE SCALE GENOMIC DNA]</scope>
</reference>
<dbReference type="EMBL" id="BGPR01025113">
    <property type="protein sequence ID" value="GBN93740.1"/>
    <property type="molecule type" value="Genomic_DNA"/>
</dbReference>
<feature type="compositionally biased region" description="Basic and acidic residues" evidence="1">
    <location>
        <begin position="90"/>
        <end position="105"/>
    </location>
</feature>
<feature type="region of interest" description="Disordered" evidence="1">
    <location>
        <begin position="72"/>
        <end position="105"/>
    </location>
</feature>
<name>A0A4Y2T1H1_ARAVE</name>
<keyword evidence="4" id="KW-1185">Reference proteome</keyword>
<evidence type="ECO:0000313" key="4">
    <source>
        <dbReference type="Proteomes" id="UP000499080"/>
    </source>
</evidence>
<evidence type="ECO:0000313" key="3">
    <source>
        <dbReference type="EMBL" id="GBN93740.1"/>
    </source>
</evidence>
<dbReference type="Proteomes" id="UP000499080">
    <property type="component" value="Unassembled WGS sequence"/>
</dbReference>
<organism evidence="3 4">
    <name type="scientific">Araneus ventricosus</name>
    <name type="common">Orbweaver spider</name>
    <name type="synonym">Epeira ventricosa</name>
    <dbReference type="NCBI Taxonomy" id="182803"/>
    <lineage>
        <taxon>Eukaryota</taxon>
        <taxon>Metazoa</taxon>
        <taxon>Ecdysozoa</taxon>
        <taxon>Arthropoda</taxon>
        <taxon>Chelicerata</taxon>
        <taxon>Arachnida</taxon>
        <taxon>Araneae</taxon>
        <taxon>Araneomorphae</taxon>
        <taxon>Entelegynae</taxon>
        <taxon>Araneoidea</taxon>
        <taxon>Araneidae</taxon>
        <taxon>Araneus</taxon>
    </lineage>
</organism>
<evidence type="ECO:0008006" key="5">
    <source>
        <dbReference type="Google" id="ProtNLM"/>
    </source>
</evidence>
<sequence>MVTRFELYLFFLAVFQVVRLRSGASDKRPSTNMSKVKAGDRGTPSALMLFKSGTHQLEEDLSQISTKLRFDSAKRASNRSKETTPSPWIRDSRGPPDDKALSRPT</sequence>
<keyword evidence="2" id="KW-0732">Signal</keyword>
<gene>
    <name evidence="3" type="ORF">AVEN_219114_1</name>
</gene>
<evidence type="ECO:0000256" key="1">
    <source>
        <dbReference type="SAM" id="MobiDB-lite"/>
    </source>
</evidence>
<evidence type="ECO:0000256" key="2">
    <source>
        <dbReference type="SAM" id="SignalP"/>
    </source>
</evidence>
<accession>A0A4Y2T1H1</accession>